<evidence type="ECO:0000256" key="3">
    <source>
        <dbReference type="ARBA" id="ARBA00023015"/>
    </source>
</evidence>
<gene>
    <name evidence="7" type="ORF">A3843_01600</name>
</gene>
<evidence type="ECO:0000256" key="5">
    <source>
        <dbReference type="ARBA" id="ARBA00023163"/>
    </source>
</evidence>
<dbReference type="Gene3D" id="3.40.640.10">
    <property type="entry name" value="Type I PLP-dependent aspartate aminotransferase-like (Major domain)"/>
    <property type="match status" value="1"/>
</dbReference>
<dbReference type="STRING" id="197461.A3843_01600"/>
<proteinExistence type="inferred from homology"/>
<dbReference type="InterPro" id="IPR000524">
    <property type="entry name" value="Tscrpt_reg_HTH_GntR"/>
</dbReference>
<dbReference type="SUPFAM" id="SSF46785">
    <property type="entry name" value="Winged helix' DNA-binding domain"/>
    <property type="match status" value="1"/>
</dbReference>
<evidence type="ECO:0000256" key="1">
    <source>
        <dbReference type="ARBA" id="ARBA00005384"/>
    </source>
</evidence>
<dbReference type="Pfam" id="PF00392">
    <property type="entry name" value="GntR"/>
    <property type="match status" value="1"/>
</dbReference>
<dbReference type="InterPro" id="IPR015421">
    <property type="entry name" value="PyrdxlP-dep_Trfase_major"/>
</dbReference>
<dbReference type="AlphaFoldDB" id="A0A1U7JLS7"/>
<feature type="domain" description="HTH gntR-type" evidence="6">
    <location>
        <begin position="13"/>
        <end position="81"/>
    </location>
</feature>
<comment type="similarity">
    <text evidence="1">In the C-terminal section; belongs to the class-I pyridoxal-phosphate-dependent aminotransferase family.</text>
</comment>
<dbReference type="EMBL" id="LVVZ01000004">
    <property type="protein sequence ID" value="OKL45654.1"/>
    <property type="molecule type" value="Genomic_DNA"/>
</dbReference>
<dbReference type="GO" id="GO:0030170">
    <property type="term" value="F:pyridoxal phosphate binding"/>
    <property type="evidence" value="ECO:0007669"/>
    <property type="project" value="InterPro"/>
</dbReference>
<accession>A0A1U7JLS7</accession>
<keyword evidence="3" id="KW-0805">Transcription regulation</keyword>
<dbReference type="RefSeq" id="WP_028483035.1">
    <property type="nucleotide sequence ID" value="NZ_LVVZ01000004.1"/>
</dbReference>
<comment type="caution">
    <text evidence="7">The sequence shown here is derived from an EMBL/GenBank/DDBJ whole genome shotgun (WGS) entry which is preliminary data.</text>
</comment>
<dbReference type="CDD" id="cd07377">
    <property type="entry name" value="WHTH_GntR"/>
    <property type="match status" value="1"/>
</dbReference>
<name>A0A1U7JLS7_9HYPH</name>
<keyword evidence="8" id="KW-1185">Reference proteome</keyword>
<evidence type="ECO:0000313" key="8">
    <source>
        <dbReference type="Proteomes" id="UP000185783"/>
    </source>
</evidence>
<dbReference type="InterPro" id="IPR036390">
    <property type="entry name" value="WH_DNA-bd_sf"/>
</dbReference>
<dbReference type="Proteomes" id="UP000185783">
    <property type="component" value="Unassembled WGS sequence"/>
</dbReference>
<protein>
    <recommendedName>
        <fullName evidence="6">HTH gntR-type domain-containing protein</fullName>
    </recommendedName>
</protein>
<keyword evidence="2" id="KW-0663">Pyridoxal phosphate</keyword>
<reference evidence="7 8" key="1">
    <citation type="submission" date="2016-03" db="EMBL/GenBank/DDBJ databases">
        <title>Genome sequence of Nesiotobacter sp. nov., a moderately halophilic alphaproteobacterium isolated from the Yellow Sea, China.</title>
        <authorList>
            <person name="Zhang G."/>
            <person name="Zhang R."/>
        </authorList>
    </citation>
    <scope>NUCLEOTIDE SEQUENCE [LARGE SCALE GENOMIC DNA]</scope>
    <source>
        <strain evidence="7 8">WB1-6</strain>
    </source>
</reference>
<keyword evidence="4" id="KW-0238">DNA-binding</keyword>
<dbReference type="Pfam" id="PF00155">
    <property type="entry name" value="Aminotran_1_2"/>
    <property type="match status" value="1"/>
</dbReference>
<dbReference type="SUPFAM" id="SSF53383">
    <property type="entry name" value="PLP-dependent transferases"/>
    <property type="match status" value="1"/>
</dbReference>
<evidence type="ECO:0000259" key="6">
    <source>
        <dbReference type="PROSITE" id="PS50949"/>
    </source>
</evidence>
<dbReference type="GO" id="GO:0003677">
    <property type="term" value="F:DNA binding"/>
    <property type="evidence" value="ECO:0007669"/>
    <property type="project" value="UniProtKB-KW"/>
</dbReference>
<sequence length="467" mass="51886">MTSWLPKSDQLSRPVYKSLQNEIIHAIDRGDLQPGARLPTHRDLAYGLNVSVQTVTRAYEALRDLGYLSGEVGRGTFVRERPTETPMPFLPTRESELIDLSMLKPVITEMHHEVLQNSLQRLSANLTPNLTQSFRPECAFQKHSMIACRWLQRRNIPARPAEILFTNGASPALTAAVMTAVPPGAALCVEEISFHNLKPLASYLGIRLCVAEMDEEGLTPDSFEAVCDEHKVRAVMLCPTVANPRSSVMSVRRRREIIRIAEKHEVYIIEDDVMGATVRNAPLTFKALKPDLTFYITSFSKQIMPGLRVGILLAPEEMSVAARNRHLVTNWMADALTVEVVCGWLADGTADKLVEFQAKALAKRHKLVRKVLSDIAFYAHDNSTHVWVPLPDGWDEAEFISRARSENVAVAGSKPFVMIQSASGGELAHDNAIRIAVGAGDEDRLKRALTSLGRLIKSRAEKPLPTF</sequence>
<dbReference type="InterPro" id="IPR015424">
    <property type="entry name" value="PyrdxlP-dep_Trfase"/>
</dbReference>
<dbReference type="GO" id="GO:0003700">
    <property type="term" value="F:DNA-binding transcription factor activity"/>
    <property type="evidence" value="ECO:0007669"/>
    <property type="project" value="InterPro"/>
</dbReference>
<dbReference type="CDD" id="cd00609">
    <property type="entry name" value="AAT_like"/>
    <property type="match status" value="1"/>
</dbReference>
<organism evidence="7 8">
    <name type="scientific">Pseudovibrio exalbescens</name>
    <dbReference type="NCBI Taxonomy" id="197461"/>
    <lineage>
        <taxon>Bacteria</taxon>
        <taxon>Pseudomonadati</taxon>
        <taxon>Pseudomonadota</taxon>
        <taxon>Alphaproteobacteria</taxon>
        <taxon>Hyphomicrobiales</taxon>
        <taxon>Stappiaceae</taxon>
        <taxon>Pseudovibrio</taxon>
    </lineage>
</organism>
<dbReference type="InterPro" id="IPR004839">
    <property type="entry name" value="Aminotransferase_I/II_large"/>
</dbReference>
<dbReference type="InterPro" id="IPR051446">
    <property type="entry name" value="HTH_trans_reg/aminotransferase"/>
</dbReference>
<evidence type="ECO:0000256" key="2">
    <source>
        <dbReference type="ARBA" id="ARBA00022898"/>
    </source>
</evidence>
<keyword evidence="5" id="KW-0804">Transcription</keyword>
<dbReference type="OrthoDB" id="9794015at2"/>
<dbReference type="Gene3D" id="1.10.10.10">
    <property type="entry name" value="Winged helix-like DNA-binding domain superfamily/Winged helix DNA-binding domain"/>
    <property type="match status" value="1"/>
</dbReference>
<dbReference type="SMART" id="SM00345">
    <property type="entry name" value="HTH_GNTR"/>
    <property type="match status" value="1"/>
</dbReference>
<dbReference type="PANTHER" id="PTHR46577:SF1">
    <property type="entry name" value="HTH-TYPE TRANSCRIPTIONAL REGULATORY PROTEIN GABR"/>
    <property type="match status" value="1"/>
</dbReference>
<dbReference type="InterPro" id="IPR036388">
    <property type="entry name" value="WH-like_DNA-bd_sf"/>
</dbReference>
<evidence type="ECO:0000256" key="4">
    <source>
        <dbReference type="ARBA" id="ARBA00023125"/>
    </source>
</evidence>
<evidence type="ECO:0000313" key="7">
    <source>
        <dbReference type="EMBL" id="OKL45654.1"/>
    </source>
</evidence>
<dbReference type="PANTHER" id="PTHR46577">
    <property type="entry name" value="HTH-TYPE TRANSCRIPTIONAL REGULATORY PROTEIN GABR"/>
    <property type="match status" value="1"/>
</dbReference>
<dbReference type="PROSITE" id="PS50949">
    <property type="entry name" value="HTH_GNTR"/>
    <property type="match status" value="1"/>
</dbReference>